<reference evidence="2 3" key="1">
    <citation type="submission" date="2019-11" db="EMBL/GenBank/DDBJ databases">
        <title>Identification of a novel strain.</title>
        <authorList>
            <person name="Xu Q."/>
            <person name="Wang G."/>
        </authorList>
    </citation>
    <scope>NUCLEOTIDE SEQUENCE [LARGE SCALE GENOMIC DNA]</scope>
    <source>
        <strain evidence="3">xq</strain>
    </source>
</reference>
<keyword evidence="1" id="KW-0472">Membrane</keyword>
<dbReference type="RefSeq" id="WP_154740469.1">
    <property type="nucleotide sequence ID" value="NZ_WMBQ01000002.1"/>
</dbReference>
<gene>
    <name evidence="2" type="ORF">GIW81_16740</name>
</gene>
<evidence type="ECO:0008006" key="4">
    <source>
        <dbReference type="Google" id="ProtNLM"/>
    </source>
</evidence>
<protein>
    <recommendedName>
        <fullName evidence="4">DUF3592 domain-containing protein</fullName>
    </recommendedName>
</protein>
<evidence type="ECO:0000313" key="2">
    <source>
        <dbReference type="EMBL" id="MTD95988.1"/>
    </source>
</evidence>
<evidence type="ECO:0000313" key="3">
    <source>
        <dbReference type="Proteomes" id="UP000440694"/>
    </source>
</evidence>
<feature type="transmembrane region" description="Helical" evidence="1">
    <location>
        <begin position="124"/>
        <end position="141"/>
    </location>
</feature>
<comment type="caution">
    <text evidence="2">The sequence shown here is derived from an EMBL/GenBank/DDBJ whole genome shotgun (WGS) entry which is preliminary data.</text>
</comment>
<dbReference type="Proteomes" id="UP000440694">
    <property type="component" value="Unassembled WGS sequence"/>
</dbReference>
<keyword evidence="1" id="KW-1133">Transmembrane helix</keyword>
<proteinExistence type="predicted"/>
<name>A0A6I3KNU3_9HYPH</name>
<organism evidence="2 3">
    <name type="scientific">Hyphomicrobium album</name>
    <dbReference type="NCBI Taxonomy" id="2665159"/>
    <lineage>
        <taxon>Bacteria</taxon>
        <taxon>Pseudomonadati</taxon>
        <taxon>Pseudomonadota</taxon>
        <taxon>Alphaproteobacteria</taxon>
        <taxon>Hyphomicrobiales</taxon>
        <taxon>Hyphomicrobiaceae</taxon>
        <taxon>Hyphomicrobium</taxon>
    </lineage>
</organism>
<dbReference type="EMBL" id="WMBQ01000002">
    <property type="protein sequence ID" value="MTD95988.1"/>
    <property type="molecule type" value="Genomic_DNA"/>
</dbReference>
<keyword evidence="1" id="KW-0812">Transmembrane</keyword>
<keyword evidence="3" id="KW-1185">Reference proteome</keyword>
<sequence>MRDRLLYLILMANVLVVAGLGAKAVYDYRAFRTLNDEGRIASAIVRDVRPAVRNRLASRGRWILDYSFTTPANATVDASLSVPRDTAARFHAGQHIDVVYAPDDPSLTALNPEQAWAVVVYDEWVLVPYLATLMMLGWIVLERHRSRGS</sequence>
<accession>A0A6I3KNU3</accession>
<feature type="transmembrane region" description="Helical" evidence="1">
    <location>
        <begin position="5"/>
        <end position="26"/>
    </location>
</feature>
<evidence type="ECO:0000256" key="1">
    <source>
        <dbReference type="SAM" id="Phobius"/>
    </source>
</evidence>
<dbReference type="AlphaFoldDB" id="A0A6I3KNU3"/>